<feature type="domain" description="FIST" evidence="6">
    <location>
        <begin position="1"/>
        <end position="192"/>
    </location>
</feature>
<accession>A0A382AC73</accession>
<dbReference type="InterPro" id="IPR013702">
    <property type="entry name" value="FIST_domain_N"/>
</dbReference>
<reference evidence="8" key="1">
    <citation type="submission" date="2018-05" db="EMBL/GenBank/DDBJ databases">
        <authorList>
            <person name="Lanie J.A."/>
            <person name="Ng W.-L."/>
            <person name="Kazmierczak K.M."/>
            <person name="Andrzejewski T.M."/>
            <person name="Davidsen T.M."/>
            <person name="Wayne K.J."/>
            <person name="Tettelin H."/>
            <person name="Glass J.I."/>
            <person name="Rusch D."/>
            <person name="Podicherti R."/>
            <person name="Tsui H.-C.T."/>
            <person name="Winkler M.E."/>
        </authorList>
    </citation>
    <scope>NUCLEOTIDE SEQUENCE</scope>
</reference>
<keyword evidence="5" id="KW-0472">Membrane</keyword>
<evidence type="ECO:0000259" key="7">
    <source>
        <dbReference type="SMART" id="SM01204"/>
    </source>
</evidence>
<keyword evidence="2" id="KW-1003">Cell membrane</keyword>
<name>A0A382AC73_9ZZZZ</name>
<feature type="non-terminal residue" evidence="8">
    <location>
        <position position="1"/>
    </location>
</feature>
<keyword evidence="4" id="KW-1133">Transmembrane helix</keyword>
<evidence type="ECO:0000256" key="5">
    <source>
        <dbReference type="ARBA" id="ARBA00023136"/>
    </source>
</evidence>
<evidence type="ECO:0000259" key="6">
    <source>
        <dbReference type="SMART" id="SM00897"/>
    </source>
</evidence>
<dbReference type="PIRSF" id="PIRSF018953">
    <property type="entry name" value="UCP018953"/>
    <property type="match status" value="1"/>
</dbReference>
<evidence type="ECO:0000256" key="2">
    <source>
        <dbReference type="ARBA" id="ARBA00022475"/>
    </source>
</evidence>
<gene>
    <name evidence="8" type="ORF">METZ01_LOCUS151838</name>
</gene>
<dbReference type="PANTHER" id="PTHR14939:SF5">
    <property type="entry name" value="F-BOX ONLY PROTEIN 22"/>
    <property type="match status" value="1"/>
</dbReference>
<feature type="domain" description="FIST C-domain" evidence="7">
    <location>
        <begin position="193"/>
        <end position="340"/>
    </location>
</feature>
<sequence length="361" mass="38846">VVFASVTYNDSATDVPRILGNHFPNAMILGCSGAGIIGAAREIEQQSAVALTVGHLPGVEAKPFRVISDELPSPDEPPDAWANILGVTPEEKPHFLVLMDPFSMAGEGILSGLDYAFPSAVKVGGLASGSGLPGGHALFLDKQIYHDGAIGIALTGNIVVETVVAQGCRPIGELKRITMADRNLLMEIDGQRPLDYLKDMFSRLSPEDQNLVRNNLFLGIAMDPQLELEEVNAGDFLIRNLIGTDQENGFVAVGESLREGQLAQFHVRDASTSSEDLHRQLTRYMETPGQASPVGALMFQCNGRGKYLYGKENHDSDLFTEMIGSIPLGGFFCNGEIGQVSGTTYLHGYTSSFALFRSKEG</sequence>
<protein>
    <recommendedName>
        <fullName evidence="9">FIST C-domain domain-containing protein</fullName>
    </recommendedName>
</protein>
<evidence type="ECO:0000256" key="3">
    <source>
        <dbReference type="ARBA" id="ARBA00022692"/>
    </source>
</evidence>
<dbReference type="SMART" id="SM00897">
    <property type="entry name" value="FIST"/>
    <property type="match status" value="1"/>
</dbReference>
<keyword evidence="3" id="KW-0812">Transmembrane</keyword>
<dbReference type="AlphaFoldDB" id="A0A382AC73"/>
<dbReference type="InterPro" id="IPR016741">
    <property type="entry name" value="UCP018953"/>
</dbReference>
<dbReference type="GO" id="GO:0005886">
    <property type="term" value="C:plasma membrane"/>
    <property type="evidence" value="ECO:0007669"/>
    <property type="project" value="UniProtKB-SubCell"/>
</dbReference>
<dbReference type="SMART" id="SM01204">
    <property type="entry name" value="FIST_C"/>
    <property type="match status" value="1"/>
</dbReference>
<comment type="subcellular location">
    <subcellularLocation>
        <location evidence="1">Cell membrane</location>
        <topology evidence="1">Multi-pass membrane protein</topology>
    </subcellularLocation>
</comment>
<evidence type="ECO:0008006" key="9">
    <source>
        <dbReference type="Google" id="ProtNLM"/>
    </source>
</evidence>
<dbReference type="Pfam" id="PF08495">
    <property type="entry name" value="FIST"/>
    <property type="match status" value="1"/>
</dbReference>
<evidence type="ECO:0000256" key="1">
    <source>
        <dbReference type="ARBA" id="ARBA00004651"/>
    </source>
</evidence>
<proteinExistence type="predicted"/>
<dbReference type="EMBL" id="UINC01024739">
    <property type="protein sequence ID" value="SVA98984.1"/>
    <property type="molecule type" value="Genomic_DNA"/>
</dbReference>
<organism evidence="8">
    <name type="scientific">marine metagenome</name>
    <dbReference type="NCBI Taxonomy" id="408172"/>
    <lineage>
        <taxon>unclassified sequences</taxon>
        <taxon>metagenomes</taxon>
        <taxon>ecological metagenomes</taxon>
    </lineage>
</organism>
<dbReference type="InterPro" id="IPR019494">
    <property type="entry name" value="FIST_C"/>
</dbReference>
<dbReference type="PANTHER" id="PTHR14939">
    <property type="entry name" value="F-BOX ONLY PROTEIN 22"/>
    <property type="match status" value="1"/>
</dbReference>
<evidence type="ECO:0000256" key="4">
    <source>
        <dbReference type="ARBA" id="ARBA00022989"/>
    </source>
</evidence>
<evidence type="ECO:0000313" key="8">
    <source>
        <dbReference type="EMBL" id="SVA98984.1"/>
    </source>
</evidence>
<dbReference type="Pfam" id="PF10442">
    <property type="entry name" value="FIST_C"/>
    <property type="match status" value="1"/>
</dbReference>